<evidence type="ECO:0000313" key="3">
    <source>
        <dbReference type="Proteomes" id="UP000247417"/>
    </source>
</evidence>
<dbReference type="RefSeq" id="WP_110507812.1">
    <property type="nucleotide sequence ID" value="NZ_NKTX01000138.1"/>
</dbReference>
<dbReference type="InterPro" id="IPR001387">
    <property type="entry name" value="Cro/C1-type_HTH"/>
</dbReference>
<dbReference type="InterPro" id="IPR010982">
    <property type="entry name" value="Lambda_DNA-bd_dom_sf"/>
</dbReference>
<dbReference type="PROSITE" id="PS50943">
    <property type="entry name" value="HTH_CROC1"/>
    <property type="match status" value="1"/>
</dbReference>
<dbReference type="CDD" id="cd00093">
    <property type="entry name" value="HTH_XRE"/>
    <property type="match status" value="1"/>
</dbReference>
<feature type="domain" description="HTH cro/C1-type" evidence="1">
    <location>
        <begin position="11"/>
        <end position="71"/>
    </location>
</feature>
<dbReference type="OrthoDB" id="7270142at2"/>
<proteinExistence type="predicted"/>
<dbReference type="SMART" id="SM00530">
    <property type="entry name" value="HTH_XRE"/>
    <property type="match status" value="1"/>
</dbReference>
<accession>A0A318QKL3</accession>
<dbReference type="Pfam" id="PF01381">
    <property type="entry name" value="HTH_3"/>
    <property type="match status" value="1"/>
</dbReference>
<dbReference type="Gene3D" id="1.10.260.40">
    <property type="entry name" value="lambda repressor-like DNA-binding domains"/>
    <property type="match status" value="1"/>
</dbReference>
<sequence>MMDRKLFAARLSEARQKRAVELGRKLTQAEVSDAAGVSRSHLAGAESQHTGISLDAAVALSQYYNVSLDYLTGLSGAHIQGYENTAHDDLEVLLLKIWRAMSEEERLGLMALLKARIDTNAA</sequence>
<dbReference type="GO" id="GO:0003677">
    <property type="term" value="F:DNA binding"/>
    <property type="evidence" value="ECO:0007669"/>
    <property type="project" value="InterPro"/>
</dbReference>
<comment type="caution">
    <text evidence="2">The sequence shown here is derived from an EMBL/GenBank/DDBJ whole genome shotgun (WGS) entry which is preliminary data.</text>
</comment>
<name>A0A318QKL3_9PROT</name>
<protein>
    <recommendedName>
        <fullName evidence="1">HTH cro/C1-type domain-containing protein</fullName>
    </recommendedName>
</protein>
<gene>
    <name evidence="2" type="ORF">CFR80_17430</name>
</gene>
<evidence type="ECO:0000313" key="2">
    <source>
        <dbReference type="EMBL" id="PYD77772.1"/>
    </source>
</evidence>
<dbReference type="AlphaFoldDB" id="A0A318QKL3"/>
<organism evidence="2 3">
    <name type="scientific">Komagataeibacter oboediens</name>
    <dbReference type="NCBI Taxonomy" id="65958"/>
    <lineage>
        <taxon>Bacteria</taxon>
        <taxon>Pseudomonadati</taxon>
        <taxon>Pseudomonadota</taxon>
        <taxon>Alphaproteobacteria</taxon>
        <taxon>Acetobacterales</taxon>
        <taxon>Acetobacteraceae</taxon>
        <taxon>Komagataeibacter</taxon>
    </lineage>
</organism>
<dbReference type="Proteomes" id="UP000247417">
    <property type="component" value="Unassembled WGS sequence"/>
</dbReference>
<evidence type="ECO:0000259" key="1">
    <source>
        <dbReference type="PROSITE" id="PS50943"/>
    </source>
</evidence>
<reference evidence="2 3" key="1">
    <citation type="submission" date="2017-07" db="EMBL/GenBank/DDBJ databases">
        <title>A draft genome sequence of Komagataeibacter oboediens LMG 18849.</title>
        <authorList>
            <person name="Skraban J."/>
            <person name="Cleenwerck I."/>
            <person name="Vandamme P."/>
            <person name="Trcek J."/>
        </authorList>
    </citation>
    <scope>NUCLEOTIDE SEQUENCE [LARGE SCALE GENOMIC DNA]</scope>
    <source>
        <strain evidence="2 3">LMG 18849</strain>
    </source>
</reference>
<dbReference type="EMBL" id="NKTX01000138">
    <property type="protein sequence ID" value="PYD77772.1"/>
    <property type="molecule type" value="Genomic_DNA"/>
</dbReference>
<dbReference type="SUPFAM" id="SSF47413">
    <property type="entry name" value="lambda repressor-like DNA-binding domains"/>
    <property type="match status" value="1"/>
</dbReference>